<dbReference type="InterPro" id="IPR050770">
    <property type="entry name" value="Intradiol_RC_Dioxygenase"/>
</dbReference>
<accession>A0AAQ3LAM5</accession>
<dbReference type="PANTHER" id="PTHR33711:SF10">
    <property type="entry name" value="INTRADIOL RING-CLEAVAGE DIOXYGENASES DOMAIN-CONTAINING PROTEIN"/>
    <property type="match status" value="1"/>
</dbReference>
<dbReference type="InterPro" id="IPR015889">
    <property type="entry name" value="Intradiol_dOase_core"/>
</dbReference>
<dbReference type="InterPro" id="IPR000627">
    <property type="entry name" value="Intradiol_dOase_C"/>
</dbReference>
<evidence type="ECO:0000256" key="1">
    <source>
        <dbReference type="ARBA" id="ARBA00007825"/>
    </source>
</evidence>
<reference evidence="5 6" key="1">
    <citation type="submission" date="2023-10" db="EMBL/GenBank/DDBJ databases">
        <title>Rubellicoccus peritrichatus gen. nov., sp. nov., isolated from an algae of coral reef tank.</title>
        <authorList>
            <person name="Luo J."/>
        </authorList>
    </citation>
    <scope>NUCLEOTIDE SEQUENCE [LARGE SCALE GENOMIC DNA]</scope>
    <source>
        <strain evidence="5 6">CR14</strain>
    </source>
</reference>
<dbReference type="PROSITE" id="PS00083">
    <property type="entry name" value="INTRADIOL_DIOXYGENAS"/>
    <property type="match status" value="1"/>
</dbReference>
<dbReference type="InterPro" id="IPR039387">
    <property type="entry name" value="3_4-PCD"/>
</dbReference>
<gene>
    <name evidence="5" type="ORF">RZN69_18935</name>
</gene>
<dbReference type="Gene3D" id="2.60.130.10">
    <property type="entry name" value="Aromatic compound dioxygenase"/>
    <property type="match status" value="1"/>
</dbReference>
<feature type="domain" description="Intradiol ring-cleavage dioxygenases" evidence="4">
    <location>
        <begin position="77"/>
        <end position="105"/>
    </location>
</feature>
<dbReference type="GO" id="GO:0018578">
    <property type="term" value="F:protocatechuate 3,4-dioxygenase activity"/>
    <property type="evidence" value="ECO:0007669"/>
    <property type="project" value="InterPro"/>
</dbReference>
<dbReference type="PROSITE" id="PS51318">
    <property type="entry name" value="TAT"/>
    <property type="match status" value="1"/>
</dbReference>
<proteinExistence type="inferred from homology"/>
<keyword evidence="6" id="KW-1185">Reference proteome</keyword>
<dbReference type="CDD" id="cd03459">
    <property type="entry name" value="3_4-PCD"/>
    <property type="match status" value="1"/>
</dbReference>
<dbReference type="Proteomes" id="UP001304300">
    <property type="component" value="Chromosome"/>
</dbReference>
<sequence length="218" mass="24249">MKNKNKSRRSFLKWGFAGAVSGVVGNSTQARSVSTNLLTPAEIEGPFYPITAQKDKDFDLTKIDGKEGSAKGKAIVIEGRVIGVNGDPLEDVMVDLWQANAAGRYRHPHDSNSAPLDENFQGWAIVPSGSDGSFRFKTVYPGAYPAANGWTRPPHIHFRFIKSGYAELITQMYFPNHKLNDRDVLLQRKSKEEQKLMTASLVGKNPETYRYTVVLMEA</sequence>
<keyword evidence="3" id="KW-0560">Oxidoreductase</keyword>
<dbReference type="InterPro" id="IPR006311">
    <property type="entry name" value="TAT_signal"/>
</dbReference>
<name>A0AAQ3LAM5_9BACT</name>
<dbReference type="SUPFAM" id="SSF49482">
    <property type="entry name" value="Aromatic compound dioxygenase"/>
    <property type="match status" value="1"/>
</dbReference>
<dbReference type="Pfam" id="PF00775">
    <property type="entry name" value="Dioxygenase_C"/>
    <property type="match status" value="1"/>
</dbReference>
<evidence type="ECO:0000256" key="3">
    <source>
        <dbReference type="ARBA" id="ARBA00023002"/>
    </source>
</evidence>
<dbReference type="PANTHER" id="PTHR33711">
    <property type="entry name" value="DIOXYGENASE, PUTATIVE (AFU_ORTHOLOGUE AFUA_2G02910)-RELATED"/>
    <property type="match status" value="1"/>
</dbReference>
<dbReference type="EMBL" id="CP136920">
    <property type="protein sequence ID" value="WOO40702.1"/>
    <property type="molecule type" value="Genomic_DNA"/>
</dbReference>
<protein>
    <submittedName>
        <fullName evidence="5">Protocatechuate 3,4-dioxygenase</fullName>
    </submittedName>
</protein>
<evidence type="ECO:0000256" key="2">
    <source>
        <dbReference type="ARBA" id="ARBA00022964"/>
    </source>
</evidence>
<evidence type="ECO:0000259" key="4">
    <source>
        <dbReference type="PROSITE" id="PS00083"/>
    </source>
</evidence>
<keyword evidence="2" id="KW-0223">Dioxygenase</keyword>
<evidence type="ECO:0000313" key="5">
    <source>
        <dbReference type="EMBL" id="WOO40702.1"/>
    </source>
</evidence>
<comment type="similarity">
    <text evidence="1">Belongs to the intradiol ring-cleavage dioxygenase family.</text>
</comment>
<dbReference type="RefSeq" id="WP_317832856.1">
    <property type="nucleotide sequence ID" value="NZ_CP136920.1"/>
</dbReference>
<evidence type="ECO:0000313" key="6">
    <source>
        <dbReference type="Proteomes" id="UP001304300"/>
    </source>
</evidence>
<organism evidence="5 6">
    <name type="scientific">Rubellicoccus peritrichatus</name>
    <dbReference type="NCBI Taxonomy" id="3080537"/>
    <lineage>
        <taxon>Bacteria</taxon>
        <taxon>Pseudomonadati</taxon>
        <taxon>Verrucomicrobiota</taxon>
        <taxon>Opitutia</taxon>
        <taxon>Puniceicoccales</taxon>
        <taxon>Cerasicoccaceae</taxon>
        <taxon>Rubellicoccus</taxon>
    </lineage>
</organism>
<dbReference type="KEGG" id="puo:RZN69_18935"/>
<dbReference type="GO" id="GO:0008199">
    <property type="term" value="F:ferric iron binding"/>
    <property type="evidence" value="ECO:0007669"/>
    <property type="project" value="InterPro"/>
</dbReference>
<dbReference type="AlphaFoldDB" id="A0AAQ3LAM5"/>